<proteinExistence type="predicted"/>
<dbReference type="EMBL" id="BARU01007576">
    <property type="protein sequence ID" value="GAH46295.1"/>
    <property type="molecule type" value="Genomic_DNA"/>
</dbReference>
<dbReference type="AlphaFoldDB" id="X1GN54"/>
<comment type="caution">
    <text evidence="1">The sequence shown here is derived from an EMBL/GenBank/DDBJ whole genome shotgun (WGS) entry which is preliminary data.</text>
</comment>
<accession>X1GN54</accession>
<name>X1GN54_9ZZZZ</name>
<reference evidence="1" key="1">
    <citation type="journal article" date="2014" name="Front. Microbiol.">
        <title>High frequency of phylogenetically diverse reductive dehalogenase-homologous genes in deep subseafloor sedimentary metagenomes.</title>
        <authorList>
            <person name="Kawai M."/>
            <person name="Futagami T."/>
            <person name="Toyoda A."/>
            <person name="Takaki Y."/>
            <person name="Nishi S."/>
            <person name="Hori S."/>
            <person name="Arai W."/>
            <person name="Tsubouchi T."/>
            <person name="Morono Y."/>
            <person name="Uchiyama I."/>
            <person name="Ito T."/>
            <person name="Fujiyama A."/>
            <person name="Inagaki F."/>
            <person name="Takami H."/>
        </authorList>
    </citation>
    <scope>NUCLEOTIDE SEQUENCE</scope>
    <source>
        <strain evidence="1">Expedition CK06-06</strain>
    </source>
</reference>
<protein>
    <submittedName>
        <fullName evidence="1">Uncharacterized protein</fullName>
    </submittedName>
</protein>
<sequence length="62" mass="7239">MESEGYDYIMIDEKCYPLSWGCCIYSDEISLCSFYAKDKEELGFIKAKLKEKAIDFATKDFD</sequence>
<evidence type="ECO:0000313" key="1">
    <source>
        <dbReference type="EMBL" id="GAH46295.1"/>
    </source>
</evidence>
<gene>
    <name evidence="1" type="ORF">S03H2_14923</name>
</gene>
<organism evidence="1">
    <name type="scientific">marine sediment metagenome</name>
    <dbReference type="NCBI Taxonomy" id="412755"/>
    <lineage>
        <taxon>unclassified sequences</taxon>
        <taxon>metagenomes</taxon>
        <taxon>ecological metagenomes</taxon>
    </lineage>
</organism>